<dbReference type="Pfam" id="PF12006">
    <property type="entry name" value="DUF3500"/>
    <property type="match status" value="1"/>
</dbReference>
<evidence type="ECO:0000313" key="1">
    <source>
        <dbReference type="EMBL" id="SVC92904.1"/>
    </source>
</evidence>
<dbReference type="PANTHER" id="PTHR37489">
    <property type="entry name" value="DUF3500 DOMAIN-CONTAINING PROTEIN"/>
    <property type="match status" value="1"/>
</dbReference>
<accession>A0A382R590</accession>
<name>A0A382R590_9ZZZZ</name>
<sequence>MTTTDSPILTGPAIRTLVDRMGEAADNFLACLTPDQKVKAFCLFSEEQRRTFWHYTPILRDGLPLEEMEFQQRRLAHKVVATGVSRTGYAAVSAIIGLESTLDMYEGWGTGKWQRNPGNYYMSVFGTPGSIEPWGWKFEGHHVSLNYTIVNGQIVSPTPTFFGANPADAALNGVRALRPIGNVEDLARDLVH</sequence>
<reference evidence="1" key="1">
    <citation type="submission" date="2018-05" db="EMBL/GenBank/DDBJ databases">
        <authorList>
            <person name="Lanie J.A."/>
            <person name="Ng W.-L."/>
            <person name="Kazmierczak K.M."/>
            <person name="Andrzejewski T.M."/>
            <person name="Davidsen T.M."/>
            <person name="Wayne K.J."/>
            <person name="Tettelin H."/>
            <person name="Glass J.I."/>
            <person name="Rusch D."/>
            <person name="Podicherti R."/>
            <person name="Tsui H.-C.T."/>
            <person name="Winkler M.E."/>
        </authorList>
    </citation>
    <scope>NUCLEOTIDE SEQUENCE</scope>
</reference>
<organism evidence="1">
    <name type="scientific">marine metagenome</name>
    <dbReference type="NCBI Taxonomy" id="408172"/>
    <lineage>
        <taxon>unclassified sequences</taxon>
        <taxon>metagenomes</taxon>
        <taxon>ecological metagenomes</taxon>
    </lineage>
</organism>
<dbReference type="AlphaFoldDB" id="A0A382R590"/>
<dbReference type="InterPro" id="IPR021889">
    <property type="entry name" value="DUF3500"/>
</dbReference>
<feature type="non-terminal residue" evidence="1">
    <location>
        <position position="192"/>
    </location>
</feature>
<dbReference type="EMBL" id="UINC01119230">
    <property type="protein sequence ID" value="SVC92904.1"/>
    <property type="molecule type" value="Genomic_DNA"/>
</dbReference>
<gene>
    <name evidence="1" type="ORF">METZ01_LOCUS345758</name>
</gene>
<evidence type="ECO:0008006" key="2">
    <source>
        <dbReference type="Google" id="ProtNLM"/>
    </source>
</evidence>
<protein>
    <recommendedName>
        <fullName evidence="2">DUF3500 domain-containing protein</fullName>
    </recommendedName>
</protein>
<dbReference type="PANTHER" id="PTHR37489:SF1">
    <property type="entry name" value="DUF3500 DOMAIN-CONTAINING PROTEIN"/>
    <property type="match status" value="1"/>
</dbReference>
<proteinExistence type="predicted"/>